<dbReference type="SUPFAM" id="SSF46565">
    <property type="entry name" value="Chaperone J-domain"/>
    <property type="match status" value="1"/>
</dbReference>
<evidence type="ECO:0000313" key="7">
    <source>
        <dbReference type="EMBL" id="QLQ78762.1"/>
    </source>
</evidence>
<dbReference type="InterPro" id="IPR001623">
    <property type="entry name" value="DnaJ_domain"/>
</dbReference>
<evidence type="ECO:0000256" key="1">
    <source>
        <dbReference type="ARBA" id="ARBA00004123"/>
    </source>
</evidence>
<reference evidence="7 8" key="1">
    <citation type="submission" date="2020-06" db="EMBL/GenBank/DDBJ databases">
        <title>The yeast mating-type switching endonuclease HO is a domesticated member of an unorthodox homing genetic element family.</title>
        <authorList>
            <person name="Coughlan A.Y."/>
            <person name="Lombardi L."/>
            <person name="Braun-Galleani S."/>
            <person name="Martos A.R."/>
            <person name="Galeote V."/>
            <person name="Bigey F."/>
            <person name="Dequin S."/>
            <person name="Byrne K.P."/>
            <person name="Wolfe K.H."/>
        </authorList>
    </citation>
    <scope>NUCLEOTIDE SEQUENCE [LARGE SCALE GENOMIC DNA]</scope>
    <source>
        <strain evidence="7 8">CBS2947</strain>
    </source>
</reference>
<name>A0A7H9HR00_9SACH</name>
<organism evidence="7 8">
    <name type="scientific">Torulaspora globosa</name>
    <dbReference type="NCBI Taxonomy" id="48254"/>
    <lineage>
        <taxon>Eukaryota</taxon>
        <taxon>Fungi</taxon>
        <taxon>Dikarya</taxon>
        <taxon>Ascomycota</taxon>
        <taxon>Saccharomycotina</taxon>
        <taxon>Saccharomycetes</taxon>
        <taxon>Saccharomycetales</taxon>
        <taxon>Saccharomycetaceae</taxon>
        <taxon>Torulaspora</taxon>
    </lineage>
</organism>
<evidence type="ECO:0000256" key="3">
    <source>
        <dbReference type="ARBA" id="ARBA00022490"/>
    </source>
</evidence>
<dbReference type="GO" id="GO:0005681">
    <property type="term" value="C:spliceosomal complex"/>
    <property type="evidence" value="ECO:0007669"/>
    <property type="project" value="TreeGrafter"/>
</dbReference>
<evidence type="ECO:0000256" key="4">
    <source>
        <dbReference type="ARBA" id="ARBA00023186"/>
    </source>
</evidence>
<dbReference type="InterPro" id="IPR036869">
    <property type="entry name" value="J_dom_sf"/>
</dbReference>
<comment type="subcellular location">
    <subcellularLocation>
        <location evidence="2">Cytoplasm</location>
    </subcellularLocation>
    <subcellularLocation>
        <location evidence="1">Nucleus</location>
    </subcellularLocation>
</comment>
<keyword evidence="8" id="KW-1185">Reference proteome</keyword>
<dbReference type="OrthoDB" id="436519at2759"/>
<gene>
    <name evidence="7" type="ORF">HG537_0B01110</name>
</gene>
<proteinExistence type="predicted"/>
<dbReference type="CDD" id="cd06257">
    <property type="entry name" value="DnaJ"/>
    <property type="match status" value="1"/>
</dbReference>
<dbReference type="Pfam" id="PF00226">
    <property type="entry name" value="DnaJ"/>
    <property type="match status" value="1"/>
</dbReference>
<dbReference type="PANTHER" id="PTHR44313:SF1">
    <property type="entry name" value="DNAJ HOMOLOG SUBFAMILY C MEMBER 17"/>
    <property type="match status" value="1"/>
</dbReference>
<dbReference type="InterPro" id="IPR052094">
    <property type="entry name" value="Pre-mRNA-splicing_ERAD"/>
</dbReference>
<accession>A0A7H9HR00</accession>
<keyword evidence="4" id="KW-0143">Chaperone</keyword>
<sequence length="289" mass="33842">MSLDLDNVFSSKINLYDELGIPVTETPELIPTSLIKKQYRKLALLYHPDKRPDDPNAIHKFHMLSLATHVLTDETLRATYDEWLQRTLLDRTKIDEQRNELITKLSKLESKVRRDETAEQAKDLTKIQEYGTILRKMKHFKIPYGDWKTLNPTSLPTEHKTDKHRFYDSCTLRIELKNDLLNAKLSDKTVLNPILCDLFQVNRLYDLFYSSRNDYDHDTAIVAYAVFETTTDSKQVYETWKSSYKSPQWEHILDVSPRIPVSYYKNYNKKVELSPHIAGLVDNSTVVID</sequence>
<dbReference type="PROSITE" id="PS50076">
    <property type="entry name" value="DNAJ_2"/>
    <property type="match status" value="1"/>
</dbReference>
<keyword evidence="3" id="KW-0963">Cytoplasm</keyword>
<dbReference type="Gene3D" id="1.10.287.110">
    <property type="entry name" value="DnaJ domain"/>
    <property type="match status" value="1"/>
</dbReference>
<dbReference type="PANTHER" id="PTHR44313">
    <property type="entry name" value="DNAJ HOMOLOG SUBFAMILY C MEMBER 17"/>
    <property type="match status" value="1"/>
</dbReference>
<dbReference type="EMBL" id="CP059268">
    <property type="protein sequence ID" value="QLQ78762.1"/>
    <property type="molecule type" value="Genomic_DNA"/>
</dbReference>
<keyword evidence="5" id="KW-0539">Nucleus</keyword>
<dbReference type="Proteomes" id="UP000510647">
    <property type="component" value="Chromosome 2"/>
</dbReference>
<protein>
    <recommendedName>
        <fullName evidence="6">J domain-containing protein</fullName>
    </recommendedName>
</protein>
<dbReference type="AlphaFoldDB" id="A0A7H9HR00"/>
<dbReference type="GO" id="GO:0000390">
    <property type="term" value="P:spliceosomal complex disassembly"/>
    <property type="evidence" value="ECO:0007669"/>
    <property type="project" value="TreeGrafter"/>
</dbReference>
<dbReference type="PRINTS" id="PR00625">
    <property type="entry name" value="JDOMAIN"/>
</dbReference>
<evidence type="ECO:0000256" key="5">
    <source>
        <dbReference type="ARBA" id="ARBA00023242"/>
    </source>
</evidence>
<evidence type="ECO:0000256" key="2">
    <source>
        <dbReference type="ARBA" id="ARBA00004496"/>
    </source>
</evidence>
<evidence type="ECO:0000259" key="6">
    <source>
        <dbReference type="PROSITE" id="PS50076"/>
    </source>
</evidence>
<dbReference type="SMART" id="SM00271">
    <property type="entry name" value="DnaJ"/>
    <property type="match status" value="1"/>
</dbReference>
<feature type="domain" description="J" evidence="6">
    <location>
        <begin position="14"/>
        <end position="84"/>
    </location>
</feature>
<dbReference type="GO" id="GO:0005737">
    <property type="term" value="C:cytoplasm"/>
    <property type="evidence" value="ECO:0007669"/>
    <property type="project" value="UniProtKB-SubCell"/>
</dbReference>
<evidence type="ECO:0000313" key="8">
    <source>
        <dbReference type="Proteomes" id="UP000510647"/>
    </source>
</evidence>